<dbReference type="Proteomes" id="UP000323994">
    <property type="component" value="Unassembled WGS sequence"/>
</dbReference>
<gene>
    <name evidence="1" type="ORF">FEM33_03410</name>
</gene>
<dbReference type="EMBL" id="VBSN01000022">
    <property type="protein sequence ID" value="KAA6441182.1"/>
    <property type="molecule type" value="Genomic_DNA"/>
</dbReference>
<dbReference type="Pfam" id="PF14099">
    <property type="entry name" value="Polysacc_lyase"/>
    <property type="match status" value="1"/>
</dbReference>
<dbReference type="InterPro" id="IPR025975">
    <property type="entry name" value="Polysacc_lyase"/>
</dbReference>
<evidence type="ECO:0000313" key="2">
    <source>
        <dbReference type="Proteomes" id="UP000323994"/>
    </source>
</evidence>
<proteinExistence type="predicted"/>
<keyword evidence="2" id="KW-1185">Reference proteome</keyword>
<reference evidence="1 2" key="1">
    <citation type="submission" date="2019-05" db="EMBL/GenBank/DDBJ databases">
        <authorList>
            <person name="Qu J.-H."/>
        </authorList>
    </citation>
    <scope>NUCLEOTIDE SEQUENCE [LARGE SCALE GENOMIC DNA]</scope>
    <source>
        <strain evidence="1 2">NS28</strain>
    </source>
</reference>
<name>A0A5M8R4W0_9BACT</name>
<comment type="caution">
    <text evidence="1">The sequence shown here is derived from an EMBL/GenBank/DDBJ whole genome shotgun (WGS) entry which is preliminary data.</text>
</comment>
<protein>
    <submittedName>
        <fullName evidence="1">Uncharacterized protein</fullName>
    </submittedName>
</protein>
<evidence type="ECO:0000313" key="1">
    <source>
        <dbReference type="EMBL" id="KAA6441182.1"/>
    </source>
</evidence>
<sequence>MLLNELTPLSVFDFRQESTFTNSNIMFSRKGEASYYGADGLLHFSQLGQNWLMQSQNLAVKPWISVGVSVSTPNSIAAPDGTFTANKISENQVTGEHRMSRNLSVTKGEAVTLSIYVKAGTRSRIQFSFSNGSSYTGGNPTVKFNLATGTFTSISSNVVSSQAVNSGNGWWRIKLTGMPDLGTASGFHLYVVNDSNGINYSGGSDKYIYAWGAQMEAGSNMSTYIPTTVAPLYGTSLRFNYNLSGSTPTLAGALIEPESTNLIPYSQKFDISAWNKRNSTVVTSGTKSPDGVSSAYKIKENTSSATHNIAPVSNLTTSSGSTYTLSAFLREAERDWGYFNVNGSSIHFDLNNGIIGNKNNLFISWRIENAGNGWFRCSATFIASSSSTSIYIGPEKYNGQQSYGGDGNSGILVWGVQLEKSVVPTSYIRTSGSAVTRGADIVTLGSPDSSSVYDVFIQRSQGGTWVNGKSGSFEVETSISEILLINLYNSGITIREKEESVQALFPQVYESVGISGTIVPLFKELYYTQSPSKSWSMQKAVNKTAPIYRAQVNSNDVWSGDANNQDRERSELYLKNANLPFNRDIWLSFAIRIAPGTALNLESADFCYLGQFHASEDDRDISSPPVLGLRLEGLDTIKVFTCSTTDNPHYKSPKSILRGTSQFERGIWHKNVMRIRFSTTNGQLQWWKDGVELVNLSGIGIGYPDEVGPYWKFGIYRSPMSNTIAVEYANMEVESVNSLSSRINNPLIIS</sequence>
<dbReference type="AlphaFoldDB" id="A0A5M8R4W0"/>
<dbReference type="Gene3D" id="2.60.120.200">
    <property type="match status" value="1"/>
</dbReference>
<organism evidence="1 2">
    <name type="scientific">Dyadobacter flavalbus</name>
    <dbReference type="NCBI Taxonomy" id="2579942"/>
    <lineage>
        <taxon>Bacteria</taxon>
        <taxon>Pseudomonadati</taxon>
        <taxon>Bacteroidota</taxon>
        <taxon>Cytophagia</taxon>
        <taxon>Cytophagales</taxon>
        <taxon>Spirosomataceae</taxon>
        <taxon>Dyadobacter</taxon>
    </lineage>
</organism>
<accession>A0A5M8R4W0</accession>